<keyword evidence="4" id="KW-0808">Transferase</keyword>
<keyword evidence="3" id="KW-0489">Methyltransferase</keyword>
<dbReference type="PANTHER" id="PTHR33841">
    <property type="entry name" value="DNA METHYLTRANSFERASE YEEA-RELATED"/>
    <property type="match status" value="1"/>
</dbReference>
<dbReference type="SUPFAM" id="SSF53335">
    <property type="entry name" value="S-adenosyl-L-methionine-dependent methyltransferases"/>
    <property type="match status" value="1"/>
</dbReference>
<dbReference type="EMBL" id="CP024646">
    <property type="protein sequence ID" value="AZV25186.1"/>
    <property type="molecule type" value="Genomic_DNA"/>
</dbReference>
<feature type="domain" description="Type II methyltransferase M.TaqI-like" evidence="8">
    <location>
        <begin position="109"/>
        <end position="212"/>
    </location>
</feature>
<dbReference type="Pfam" id="PF07669">
    <property type="entry name" value="Eco57I"/>
    <property type="match status" value="1"/>
</dbReference>
<dbReference type="CDD" id="cd02440">
    <property type="entry name" value="AdoMet_MTases"/>
    <property type="match status" value="1"/>
</dbReference>
<evidence type="ECO:0000256" key="7">
    <source>
        <dbReference type="ARBA" id="ARBA00047942"/>
    </source>
</evidence>
<protein>
    <recommendedName>
        <fullName evidence="2">site-specific DNA-methyltransferase (adenine-specific)</fullName>
        <ecNumber evidence="2">2.1.1.72</ecNumber>
    </recommendedName>
</protein>
<evidence type="ECO:0000256" key="3">
    <source>
        <dbReference type="ARBA" id="ARBA00022603"/>
    </source>
</evidence>
<evidence type="ECO:0000259" key="8">
    <source>
        <dbReference type="Pfam" id="PF07669"/>
    </source>
</evidence>
<evidence type="ECO:0000256" key="5">
    <source>
        <dbReference type="ARBA" id="ARBA00022691"/>
    </source>
</evidence>
<dbReference type="PROSITE" id="PS00092">
    <property type="entry name" value="N6_MTASE"/>
    <property type="match status" value="1"/>
</dbReference>
<dbReference type="GO" id="GO:0003676">
    <property type="term" value="F:nucleic acid binding"/>
    <property type="evidence" value="ECO:0007669"/>
    <property type="project" value="InterPro"/>
</dbReference>
<reference evidence="9 10" key="1">
    <citation type="submission" date="2017-11" db="EMBL/GenBank/DDBJ databases">
        <title>Effect of PGPRs.</title>
        <authorList>
            <person name="Oliva R."/>
            <person name="Nong J."/>
            <person name="Roman V."/>
        </authorList>
    </citation>
    <scope>NUCLEOTIDE SEQUENCE [LARGE SCALE GENOMIC DNA]</scope>
    <source>
        <strain evidence="9">Inb918</strain>
    </source>
</reference>
<accession>A0A3T0JP31</accession>
<dbReference type="EC" id="2.1.1.72" evidence="2"/>
<name>A0A3T0JP31_PSESX</name>
<evidence type="ECO:0000313" key="9">
    <source>
        <dbReference type="EMBL" id="AZV25186.1"/>
    </source>
</evidence>
<dbReference type="InterPro" id="IPR011639">
    <property type="entry name" value="MethylTrfase_TaqI-like_dom"/>
</dbReference>
<sequence>MNNAFLEKVERSRVSTTNEIAAEKKKLAEQYFTPARVSAVMADMFRARPGETVSVLDPCCGVGNLSAAVLNRAEREQERVLLTLIEKDGFLAGLAKDNFFDVVDANVINSDFFDCFPKLSSYDRIILNPPYSKILAGTDTAKFCTSYLGYKEANVYSAFVACCLKLLSNDGELVAIIPRSFCNGPLFKRFRNNILEDFYLGEMYLFESRKIFWDSNVLQEVLILKISRSSSEFVRISHEKTDGEVFSKEICRDKVYFKGDLQKFIHIPLAAGDDELLNKISKFGNTLLTLGLRASTGKVVDFRCGDWLLERKNKKSSFLLYQDSVGVDASITFGHTVAGKPRYIKVCKESMSVLVPKQNYVLVRRISFKESSTRIVAAPLLEESYGGEYLGVENHLNYIWGETVKFSGNACLALFAYLSTKTIDSYIRRFSGHTQINATDLNSIPIPELAELECFGERNSNMSMSELVDYAEQVFFCCA</sequence>
<dbReference type="InterPro" id="IPR029063">
    <property type="entry name" value="SAM-dependent_MTases_sf"/>
</dbReference>
<dbReference type="REBASE" id="295483">
    <property type="entry name" value="M.Psy918ORF3920P"/>
</dbReference>
<comment type="similarity">
    <text evidence="1">Belongs to the N(4)/N(6)-methyltransferase family.</text>
</comment>
<comment type="catalytic activity">
    <reaction evidence="7">
        <text>a 2'-deoxyadenosine in DNA + S-adenosyl-L-methionine = an N(6)-methyl-2'-deoxyadenosine in DNA + S-adenosyl-L-homocysteine + H(+)</text>
        <dbReference type="Rhea" id="RHEA:15197"/>
        <dbReference type="Rhea" id="RHEA-COMP:12418"/>
        <dbReference type="Rhea" id="RHEA-COMP:12419"/>
        <dbReference type="ChEBI" id="CHEBI:15378"/>
        <dbReference type="ChEBI" id="CHEBI:57856"/>
        <dbReference type="ChEBI" id="CHEBI:59789"/>
        <dbReference type="ChEBI" id="CHEBI:90615"/>
        <dbReference type="ChEBI" id="CHEBI:90616"/>
        <dbReference type="EC" id="2.1.1.72"/>
    </reaction>
</comment>
<dbReference type="GO" id="GO:0009007">
    <property type="term" value="F:site-specific DNA-methyltransferase (adenine-specific) activity"/>
    <property type="evidence" value="ECO:0007669"/>
    <property type="project" value="UniProtKB-EC"/>
</dbReference>
<evidence type="ECO:0000256" key="4">
    <source>
        <dbReference type="ARBA" id="ARBA00022679"/>
    </source>
</evidence>
<organism evidence="9 10">
    <name type="scientific">Pseudomonas syringae</name>
    <dbReference type="NCBI Taxonomy" id="317"/>
    <lineage>
        <taxon>Bacteria</taxon>
        <taxon>Pseudomonadati</taxon>
        <taxon>Pseudomonadota</taxon>
        <taxon>Gammaproteobacteria</taxon>
        <taxon>Pseudomonadales</taxon>
        <taxon>Pseudomonadaceae</taxon>
        <taxon>Pseudomonas</taxon>
    </lineage>
</organism>
<dbReference type="InterPro" id="IPR050953">
    <property type="entry name" value="N4_N6_ade-DNA_methylase"/>
</dbReference>
<keyword evidence="6" id="KW-0680">Restriction system</keyword>
<keyword evidence="5" id="KW-0949">S-adenosyl-L-methionine</keyword>
<evidence type="ECO:0000256" key="2">
    <source>
        <dbReference type="ARBA" id="ARBA00011900"/>
    </source>
</evidence>
<evidence type="ECO:0000313" key="10">
    <source>
        <dbReference type="Proteomes" id="UP000282760"/>
    </source>
</evidence>
<dbReference type="Gene3D" id="3.40.50.150">
    <property type="entry name" value="Vaccinia Virus protein VP39"/>
    <property type="match status" value="1"/>
</dbReference>
<dbReference type="Proteomes" id="UP000282760">
    <property type="component" value="Chromosome"/>
</dbReference>
<dbReference type="AlphaFoldDB" id="A0A3T0JP31"/>
<gene>
    <name evidence="9" type="ORF">CT157_03920</name>
</gene>
<dbReference type="GO" id="GO:0009307">
    <property type="term" value="P:DNA restriction-modification system"/>
    <property type="evidence" value="ECO:0007669"/>
    <property type="project" value="UniProtKB-KW"/>
</dbReference>
<evidence type="ECO:0000256" key="6">
    <source>
        <dbReference type="ARBA" id="ARBA00022747"/>
    </source>
</evidence>
<dbReference type="PANTHER" id="PTHR33841:SF5">
    <property type="entry name" value="DNA METHYLASE (MODIFICATION METHYLASE) (METHYLTRANSFERASE)-RELATED"/>
    <property type="match status" value="1"/>
</dbReference>
<dbReference type="PRINTS" id="PR00507">
    <property type="entry name" value="N12N6MTFRASE"/>
</dbReference>
<dbReference type="GO" id="GO:0032259">
    <property type="term" value="P:methylation"/>
    <property type="evidence" value="ECO:0007669"/>
    <property type="project" value="UniProtKB-KW"/>
</dbReference>
<proteinExistence type="inferred from homology"/>
<evidence type="ECO:0000256" key="1">
    <source>
        <dbReference type="ARBA" id="ARBA00006594"/>
    </source>
</evidence>
<dbReference type="InterPro" id="IPR002052">
    <property type="entry name" value="DNA_methylase_N6_adenine_CS"/>
</dbReference>